<evidence type="ECO:0000256" key="1">
    <source>
        <dbReference type="SAM" id="MobiDB-lite"/>
    </source>
</evidence>
<dbReference type="PANTHER" id="PTHR31045:SF23">
    <property type="entry name" value="OS01G0825900 PROTEIN"/>
    <property type="match status" value="1"/>
</dbReference>
<evidence type="ECO:0008006" key="5">
    <source>
        <dbReference type="Google" id="ProtNLM"/>
    </source>
</evidence>
<sequence>MESKDSEEIAEEINHETISNPALVIPGRKEYLIQIPSVQERFTEHHRSKRKRSFLRGLPSLEWIKNIRLPSPFAILRRTICQKEEISLAVPSPAGVRPRFHINFIRKINFSSLLSLCREWLTHPMSAALLLWLTCVASSGVMLGLLMLGLLNDDFPTKALRNRWIEINNQILNALFTLMSLYQHPVIFHHLFMLCRWRSEDIVHLRKIYCKNRAHRPNEWPHMMVVILLLHITCLAQYALCGVYWGFTSFNRPDALEYLFIALGVVAPVSAGVYVIYSPLGMECEFNSNEQLPGSMMSGVARVKLDGQGVLVREPEWIGGLFDCFSDVTVAYLSCCCTCCVFGWNMERLGFGNMYVHIVTFLILFLAPFWIFNISSLKVHDYVIGDVMWISGIVLCVFGLLYGGFWRIQMRKRFRLPENRFCCGSASLTDYLKWLFCWTCALAQEVRMGNFYNVEDDSLFRRPREEGEEEEEKPLLTSLVESGDGHSDTNLEKPSAAEECNEGSCLMAPCVQLLTMVEDEGACMLVRDAVEVAVLPLVKIENGAI</sequence>
<feature type="transmembrane region" description="Helical" evidence="2">
    <location>
        <begin position="354"/>
        <end position="375"/>
    </location>
</feature>
<dbReference type="GO" id="GO:0009975">
    <property type="term" value="F:cyclase activity"/>
    <property type="evidence" value="ECO:0007669"/>
    <property type="project" value="TreeGrafter"/>
</dbReference>
<evidence type="ECO:0000313" key="4">
    <source>
        <dbReference type="Proteomes" id="UP001418222"/>
    </source>
</evidence>
<proteinExistence type="predicted"/>
<reference evidence="3 4" key="1">
    <citation type="journal article" date="2022" name="Nat. Plants">
        <title>Genomes of leafy and leafless Platanthera orchids illuminate the evolution of mycoheterotrophy.</title>
        <authorList>
            <person name="Li M.H."/>
            <person name="Liu K.W."/>
            <person name="Li Z."/>
            <person name="Lu H.C."/>
            <person name="Ye Q.L."/>
            <person name="Zhang D."/>
            <person name="Wang J.Y."/>
            <person name="Li Y.F."/>
            <person name="Zhong Z.M."/>
            <person name="Liu X."/>
            <person name="Yu X."/>
            <person name="Liu D.K."/>
            <person name="Tu X.D."/>
            <person name="Liu B."/>
            <person name="Hao Y."/>
            <person name="Liao X.Y."/>
            <person name="Jiang Y.T."/>
            <person name="Sun W.H."/>
            <person name="Chen J."/>
            <person name="Chen Y.Q."/>
            <person name="Ai Y."/>
            <person name="Zhai J.W."/>
            <person name="Wu S.S."/>
            <person name="Zhou Z."/>
            <person name="Hsiao Y.Y."/>
            <person name="Wu W.L."/>
            <person name="Chen Y.Y."/>
            <person name="Lin Y.F."/>
            <person name="Hsu J.L."/>
            <person name="Li C.Y."/>
            <person name="Wang Z.W."/>
            <person name="Zhao X."/>
            <person name="Zhong W.Y."/>
            <person name="Ma X.K."/>
            <person name="Ma L."/>
            <person name="Huang J."/>
            <person name="Chen G.Z."/>
            <person name="Huang M.Z."/>
            <person name="Huang L."/>
            <person name="Peng D.H."/>
            <person name="Luo Y.B."/>
            <person name="Zou S.Q."/>
            <person name="Chen S.P."/>
            <person name="Lan S."/>
            <person name="Tsai W.C."/>
            <person name="Van de Peer Y."/>
            <person name="Liu Z.J."/>
        </authorList>
    </citation>
    <scope>NUCLEOTIDE SEQUENCE [LARGE SCALE GENOMIC DNA]</scope>
    <source>
        <strain evidence="3">Lor287</strain>
    </source>
</reference>
<dbReference type="GO" id="GO:0051762">
    <property type="term" value="P:sesquiterpene biosynthetic process"/>
    <property type="evidence" value="ECO:0007669"/>
    <property type="project" value="TreeGrafter"/>
</dbReference>
<gene>
    <name evidence="3" type="ORF">KSP39_PZI004106</name>
</gene>
<dbReference type="AlphaFoldDB" id="A0AAP0GD63"/>
<feature type="transmembrane region" description="Helical" evidence="2">
    <location>
        <begin position="171"/>
        <end position="192"/>
    </location>
</feature>
<feature type="transmembrane region" description="Helical" evidence="2">
    <location>
        <begin position="258"/>
        <end position="277"/>
    </location>
</feature>
<dbReference type="EMBL" id="JBBWWQ010000003">
    <property type="protein sequence ID" value="KAK8952164.1"/>
    <property type="molecule type" value="Genomic_DNA"/>
</dbReference>
<dbReference type="InterPro" id="IPR006461">
    <property type="entry name" value="PLAC_motif_containing"/>
</dbReference>
<protein>
    <recommendedName>
        <fullName evidence="5">PLAC8 family protein</fullName>
    </recommendedName>
</protein>
<feature type="region of interest" description="Disordered" evidence="1">
    <location>
        <begin position="463"/>
        <end position="493"/>
    </location>
</feature>
<feature type="transmembrane region" description="Helical" evidence="2">
    <location>
        <begin position="223"/>
        <end position="246"/>
    </location>
</feature>
<comment type="caution">
    <text evidence="3">The sequence shown here is derived from an EMBL/GenBank/DDBJ whole genome shotgun (WGS) entry which is preliminary data.</text>
</comment>
<name>A0AAP0GD63_9ASPA</name>
<dbReference type="Pfam" id="PF11204">
    <property type="entry name" value="DUF2985"/>
    <property type="match status" value="1"/>
</dbReference>
<feature type="transmembrane region" description="Helical" evidence="2">
    <location>
        <begin position="387"/>
        <end position="406"/>
    </location>
</feature>
<keyword evidence="2" id="KW-1133">Transmembrane helix</keyword>
<keyword evidence="2" id="KW-0472">Membrane</keyword>
<dbReference type="InterPro" id="IPR021369">
    <property type="entry name" value="DUF2985"/>
</dbReference>
<keyword evidence="4" id="KW-1185">Reference proteome</keyword>
<dbReference type="Pfam" id="PF04749">
    <property type="entry name" value="PLAC8"/>
    <property type="match status" value="1"/>
</dbReference>
<keyword evidence="2" id="KW-0812">Transmembrane</keyword>
<organism evidence="3 4">
    <name type="scientific">Platanthera zijinensis</name>
    <dbReference type="NCBI Taxonomy" id="2320716"/>
    <lineage>
        <taxon>Eukaryota</taxon>
        <taxon>Viridiplantae</taxon>
        <taxon>Streptophyta</taxon>
        <taxon>Embryophyta</taxon>
        <taxon>Tracheophyta</taxon>
        <taxon>Spermatophyta</taxon>
        <taxon>Magnoliopsida</taxon>
        <taxon>Liliopsida</taxon>
        <taxon>Asparagales</taxon>
        <taxon>Orchidaceae</taxon>
        <taxon>Orchidoideae</taxon>
        <taxon>Orchideae</taxon>
        <taxon>Orchidinae</taxon>
        <taxon>Platanthera</taxon>
    </lineage>
</organism>
<accession>A0AAP0GD63</accession>
<feature type="transmembrane region" description="Helical" evidence="2">
    <location>
        <begin position="128"/>
        <end position="151"/>
    </location>
</feature>
<dbReference type="Proteomes" id="UP001418222">
    <property type="component" value="Unassembled WGS sequence"/>
</dbReference>
<evidence type="ECO:0000256" key="2">
    <source>
        <dbReference type="SAM" id="Phobius"/>
    </source>
</evidence>
<evidence type="ECO:0000313" key="3">
    <source>
        <dbReference type="EMBL" id="KAK8952164.1"/>
    </source>
</evidence>
<dbReference type="PANTHER" id="PTHR31045">
    <property type="entry name" value="PLAC8 FAMILY PROTEIN-RELATED"/>
    <property type="match status" value="1"/>
</dbReference>
<dbReference type="NCBIfam" id="TIGR01571">
    <property type="entry name" value="A_thal_Cys_rich"/>
    <property type="match status" value="1"/>
</dbReference>